<organism evidence="1">
    <name type="scientific">hydrothermal vent metagenome</name>
    <dbReference type="NCBI Taxonomy" id="652676"/>
    <lineage>
        <taxon>unclassified sequences</taxon>
        <taxon>metagenomes</taxon>
        <taxon>ecological metagenomes</taxon>
    </lineage>
</organism>
<protein>
    <submittedName>
        <fullName evidence="1">Uncharacterized protein</fullName>
    </submittedName>
</protein>
<accession>A0A3B0YYI2</accession>
<sequence>TMIYTHVLQLGGEGVVSPLEDL</sequence>
<evidence type="ECO:0000313" key="1">
    <source>
        <dbReference type="EMBL" id="VAW84461.1"/>
    </source>
</evidence>
<feature type="non-terminal residue" evidence="1">
    <location>
        <position position="1"/>
    </location>
</feature>
<proteinExistence type="predicted"/>
<gene>
    <name evidence="1" type="ORF">MNBD_GAMMA18-1282</name>
</gene>
<name>A0A3B0YYI2_9ZZZZ</name>
<dbReference type="EMBL" id="UOFP01000048">
    <property type="protein sequence ID" value="VAW84461.1"/>
    <property type="molecule type" value="Genomic_DNA"/>
</dbReference>
<dbReference type="AlphaFoldDB" id="A0A3B0YYI2"/>
<reference evidence="1" key="1">
    <citation type="submission" date="2018-06" db="EMBL/GenBank/DDBJ databases">
        <authorList>
            <person name="Zhirakovskaya E."/>
        </authorList>
    </citation>
    <scope>NUCLEOTIDE SEQUENCE</scope>
</reference>